<gene>
    <name evidence="9" type="primary">cobD</name>
    <name evidence="10" type="ORF">J2S00_001124</name>
</gene>
<comment type="similarity">
    <text evidence="3 9">Belongs to the CobD/CbiB family.</text>
</comment>
<dbReference type="InterPro" id="IPR004485">
    <property type="entry name" value="Cobalamin_biosynth_CobD/CbiB"/>
</dbReference>
<dbReference type="PANTHER" id="PTHR34308:SF1">
    <property type="entry name" value="COBALAMIN BIOSYNTHESIS PROTEIN CBIB"/>
    <property type="match status" value="1"/>
</dbReference>
<comment type="subcellular location">
    <subcellularLocation>
        <location evidence="1 9">Cell membrane</location>
        <topology evidence="1 9">Multi-pass membrane protein</topology>
    </subcellularLocation>
</comment>
<evidence type="ECO:0000256" key="6">
    <source>
        <dbReference type="ARBA" id="ARBA00022692"/>
    </source>
</evidence>
<evidence type="ECO:0000256" key="4">
    <source>
        <dbReference type="ARBA" id="ARBA00022475"/>
    </source>
</evidence>
<keyword evidence="7 9" id="KW-1133">Transmembrane helix</keyword>
<feature type="transmembrane region" description="Helical" evidence="9">
    <location>
        <begin position="6"/>
        <end position="26"/>
    </location>
</feature>
<dbReference type="EMBL" id="JAUSUQ010000003">
    <property type="protein sequence ID" value="MDQ0338340.1"/>
    <property type="molecule type" value="Genomic_DNA"/>
</dbReference>
<name>A0ABU0CS54_9BACI</name>
<accession>A0ABU0CS54</accession>
<comment type="pathway">
    <text evidence="2 9">Cofactor biosynthesis; adenosylcobalamin biosynthesis.</text>
</comment>
<evidence type="ECO:0000313" key="11">
    <source>
        <dbReference type="Proteomes" id="UP001232445"/>
    </source>
</evidence>
<evidence type="ECO:0000313" key="10">
    <source>
        <dbReference type="EMBL" id="MDQ0338340.1"/>
    </source>
</evidence>
<dbReference type="Pfam" id="PF03186">
    <property type="entry name" value="CobD_Cbib"/>
    <property type="match status" value="1"/>
</dbReference>
<keyword evidence="5 9" id="KW-0169">Cobalamin biosynthesis</keyword>
<dbReference type="GO" id="GO:0043757">
    <property type="term" value="F:adenosylcobinamide-phosphate synthase activity"/>
    <property type="evidence" value="ECO:0007669"/>
    <property type="project" value="UniProtKB-EC"/>
</dbReference>
<evidence type="ECO:0000256" key="1">
    <source>
        <dbReference type="ARBA" id="ARBA00004651"/>
    </source>
</evidence>
<dbReference type="NCBIfam" id="TIGR00380">
    <property type="entry name" value="cobal_cbiB"/>
    <property type="match status" value="1"/>
</dbReference>
<dbReference type="HAMAP" id="MF_00024">
    <property type="entry name" value="CobD_CbiB"/>
    <property type="match status" value="1"/>
</dbReference>
<reference evidence="10 11" key="1">
    <citation type="submission" date="2023-07" db="EMBL/GenBank/DDBJ databases">
        <title>Genomic Encyclopedia of Type Strains, Phase IV (KMG-IV): sequencing the most valuable type-strain genomes for metagenomic binning, comparative biology and taxonomic classification.</title>
        <authorList>
            <person name="Goeker M."/>
        </authorList>
    </citation>
    <scope>NUCLEOTIDE SEQUENCE [LARGE SCALE GENOMIC DNA]</scope>
    <source>
        <strain evidence="10 11">DSM 17740</strain>
    </source>
</reference>
<evidence type="ECO:0000256" key="9">
    <source>
        <dbReference type="HAMAP-Rule" id="MF_00024"/>
    </source>
</evidence>
<evidence type="ECO:0000256" key="8">
    <source>
        <dbReference type="ARBA" id="ARBA00023136"/>
    </source>
</evidence>
<comment type="caution">
    <text evidence="10">The sequence shown here is derived from an EMBL/GenBank/DDBJ whole genome shotgun (WGS) entry which is preliminary data.</text>
</comment>
<keyword evidence="10" id="KW-0436">Ligase</keyword>
<evidence type="ECO:0000256" key="3">
    <source>
        <dbReference type="ARBA" id="ARBA00006263"/>
    </source>
</evidence>
<comment type="function">
    <text evidence="9">Converts cobyric acid to cobinamide by the addition of aminopropanol on the F carboxylic group.</text>
</comment>
<evidence type="ECO:0000256" key="7">
    <source>
        <dbReference type="ARBA" id="ARBA00022989"/>
    </source>
</evidence>
<dbReference type="Proteomes" id="UP001232445">
    <property type="component" value="Unassembled WGS sequence"/>
</dbReference>
<dbReference type="PANTHER" id="PTHR34308">
    <property type="entry name" value="COBALAMIN BIOSYNTHESIS PROTEIN CBIB"/>
    <property type="match status" value="1"/>
</dbReference>
<comment type="caution">
    <text evidence="9">Lacks conserved residue(s) required for the propagation of feature annotation.</text>
</comment>
<proteinExistence type="inferred from homology"/>
<keyword evidence="6 9" id="KW-0812">Transmembrane</keyword>
<keyword evidence="4 9" id="KW-1003">Cell membrane</keyword>
<evidence type="ECO:0000256" key="2">
    <source>
        <dbReference type="ARBA" id="ARBA00004953"/>
    </source>
</evidence>
<keyword evidence="8 9" id="KW-0472">Membrane</keyword>
<keyword evidence="11" id="KW-1185">Reference proteome</keyword>
<evidence type="ECO:0000256" key="5">
    <source>
        <dbReference type="ARBA" id="ARBA00022573"/>
    </source>
</evidence>
<feature type="transmembrane region" description="Helical" evidence="9">
    <location>
        <begin position="308"/>
        <end position="329"/>
    </location>
</feature>
<sequence>MAGLTPAWIHLLIILSGAIALDLLVGDPRRLPHPVRWLGSFIAVLEGKWNRGTNRRLKGIGLLTTVVVVVGGLSWLAVWGAYRLHTGVGMLVEIGLIWTSIAIKSLHQAAMEVYRPLQAGQLETARDKLGEIVGRDTDHLNKGEVARGAVETVAENSVDAITAPLFWTLIGGAPLAMVYRAVNTLDAMVGYRNERYKAFGWASARMDDVLNWLPARFTVVALWLAAQMGRVSLVKSKVWHITFRDAPKHPSPNSGWPEAMMAALLGVQLGGINYYQGVPSRRPTLGDNLRPLEAEDIRRSVRLMHGTWLIFSAVLLLALCLWGWLSLYVE</sequence>
<protein>
    <recommendedName>
        <fullName evidence="9">Cobalamin biosynthesis protein CobD</fullName>
    </recommendedName>
</protein>
<organism evidence="10 11">
    <name type="scientific">Caldalkalibacillus uzonensis</name>
    <dbReference type="NCBI Taxonomy" id="353224"/>
    <lineage>
        <taxon>Bacteria</taxon>
        <taxon>Bacillati</taxon>
        <taxon>Bacillota</taxon>
        <taxon>Bacilli</taxon>
        <taxon>Bacillales</taxon>
        <taxon>Bacillaceae</taxon>
        <taxon>Caldalkalibacillus</taxon>
    </lineage>
</organism>
<feature type="transmembrane region" description="Helical" evidence="9">
    <location>
        <begin position="60"/>
        <end position="82"/>
    </location>
</feature>